<dbReference type="SUPFAM" id="SSF53850">
    <property type="entry name" value="Periplasmic binding protein-like II"/>
    <property type="match status" value="1"/>
</dbReference>
<organism evidence="6 7">
    <name type="scientific">Pseudochelatococcus contaminans</name>
    <dbReference type="NCBI Taxonomy" id="1538103"/>
    <lineage>
        <taxon>Bacteria</taxon>
        <taxon>Pseudomonadati</taxon>
        <taxon>Pseudomonadota</taxon>
        <taxon>Alphaproteobacteria</taxon>
        <taxon>Hyphomicrobiales</taxon>
        <taxon>Chelatococcaceae</taxon>
        <taxon>Pseudochelatococcus</taxon>
    </lineage>
</organism>
<dbReference type="GO" id="GO:0005576">
    <property type="term" value="C:extracellular region"/>
    <property type="evidence" value="ECO:0007669"/>
    <property type="project" value="TreeGrafter"/>
</dbReference>
<keyword evidence="3 4" id="KW-0732">Signal</keyword>
<proteinExistence type="inferred from homology"/>
<evidence type="ECO:0000256" key="1">
    <source>
        <dbReference type="ARBA" id="ARBA00010333"/>
    </source>
</evidence>
<dbReference type="Proteomes" id="UP000537592">
    <property type="component" value="Unassembled WGS sequence"/>
</dbReference>
<evidence type="ECO:0000313" key="6">
    <source>
        <dbReference type="EMBL" id="MBB3811637.1"/>
    </source>
</evidence>
<accession>A0A7W5Z8S9</accession>
<feature type="domain" description="Solute-binding protein family 3/N-terminal" evidence="5">
    <location>
        <begin position="34"/>
        <end position="267"/>
    </location>
</feature>
<evidence type="ECO:0000259" key="5">
    <source>
        <dbReference type="SMART" id="SM00062"/>
    </source>
</evidence>
<comment type="caution">
    <text evidence="6">The sequence shown here is derived from an EMBL/GenBank/DDBJ whole genome shotgun (WGS) entry which is preliminary data.</text>
</comment>
<dbReference type="InterPro" id="IPR001638">
    <property type="entry name" value="Solute-binding_3/MltF_N"/>
</dbReference>
<keyword evidence="7" id="KW-1185">Reference proteome</keyword>
<reference evidence="6 7" key="1">
    <citation type="submission" date="2020-08" db="EMBL/GenBank/DDBJ databases">
        <title>Genomic Encyclopedia of Type Strains, Phase IV (KMG-IV): sequencing the most valuable type-strain genomes for metagenomic binning, comparative biology and taxonomic classification.</title>
        <authorList>
            <person name="Goeker M."/>
        </authorList>
    </citation>
    <scope>NUCLEOTIDE SEQUENCE [LARGE SCALE GENOMIC DNA]</scope>
    <source>
        <strain evidence="6 7">DSM 28760</strain>
    </source>
</reference>
<dbReference type="SMART" id="SM00062">
    <property type="entry name" value="PBPb"/>
    <property type="match status" value="1"/>
</dbReference>
<comment type="similarity">
    <text evidence="1">Belongs to the bacterial solute-binding protein 3 family.</text>
</comment>
<keyword evidence="2" id="KW-0813">Transport</keyword>
<evidence type="ECO:0000256" key="2">
    <source>
        <dbReference type="ARBA" id="ARBA00022448"/>
    </source>
</evidence>
<dbReference type="Gene3D" id="3.40.190.10">
    <property type="entry name" value="Periplasmic binding protein-like II"/>
    <property type="match status" value="2"/>
</dbReference>
<sequence length="299" mass="32146">MSRMAKAVLFVSFVATPTMALAAGTLDKIKETGKITIGHREASIPFSFLDQNQKPVGFANDICLTIAEAVKEHLKLDKLEVVLTPVTSATRIPLIANGTVDLECGSTTNNLERQKQAAFTNTHYLTANRFVAKKDSGLTTFEDLAGKTVASTSGTTNIVQLNNYNAEGKRGITIIPVKDHAEGFLMVETGRAAAFVMDDILLSGLVAGSRSPSDYALSEDALSKPEPYGIMLRRDDPEFKAVVDAATAKLYTSPDMQTLYAKWFLSPIPPRGLTLNVPLGEALAKAFANPSDSADPDSY</sequence>
<dbReference type="AlphaFoldDB" id="A0A7W5Z8S9"/>
<evidence type="ECO:0000313" key="7">
    <source>
        <dbReference type="Proteomes" id="UP000537592"/>
    </source>
</evidence>
<evidence type="ECO:0000256" key="4">
    <source>
        <dbReference type="SAM" id="SignalP"/>
    </source>
</evidence>
<dbReference type="Pfam" id="PF00497">
    <property type="entry name" value="SBP_bac_3"/>
    <property type="match status" value="1"/>
</dbReference>
<feature type="signal peptide" evidence="4">
    <location>
        <begin position="1"/>
        <end position="22"/>
    </location>
</feature>
<dbReference type="EMBL" id="JACICC010000032">
    <property type="protein sequence ID" value="MBB3811637.1"/>
    <property type="molecule type" value="Genomic_DNA"/>
</dbReference>
<dbReference type="PANTHER" id="PTHR30085:SF2">
    <property type="entry name" value="GLUTAMATE_ASPARTATE IMPORT SOLUTE-BINDING PROTEIN"/>
    <property type="match status" value="1"/>
</dbReference>
<dbReference type="GO" id="GO:0030288">
    <property type="term" value="C:outer membrane-bounded periplasmic space"/>
    <property type="evidence" value="ECO:0007669"/>
    <property type="project" value="TreeGrafter"/>
</dbReference>
<dbReference type="GO" id="GO:0006865">
    <property type="term" value="P:amino acid transport"/>
    <property type="evidence" value="ECO:0007669"/>
    <property type="project" value="TreeGrafter"/>
</dbReference>
<protein>
    <submittedName>
        <fullName evidence="6">Glutamate/aspartate transport system substrate-binding protein</fullName>
    </submittedName>
</protein>
<dbReference type="CDD" id="cd13688">
    <property type="entry name" value="PBP2_GltI_DEBP"/>
    <property type="match status" value="1"/>
</dbReference>
<dbReference type="PANTHER" id="PTHR30085">
    <property type="entry name" value="AMINO ACID ABC TRANSPORTER PERMEASE"/>
    <property type="match status" value="1"/>
</dbReference>
<gene>
    <name evidence="6" type="ORF">FHS81_003753</name>
</gene>
<evidence type="ECO:0000256" key="3">
    <source>
        <dbReference type="ARBA" id="ARBA00022729"/>
    </source>
</evidence>
<dbReference type="InterPro" id="IPR051455">
    <property type="entry name" value="Bact_solute-bind_prot3"/>
</dbReference>
<feature type="chain" id="PRO_5031172050" evidence="4">
    <location>
        <begin position="23"/>
        <end position="299"/>
    </location>
</feature>
<name>A0A7W5Z8S9_9HYPH</name>